<evidence type="ECO:0000256" key="4">
    <source>
        <dbReference type="ARBA" id="ARBA00022741"/>
    </source>
</evidence>
<evidence type="ECO:0000256" key="6">
    <source>
        <dbReference type="ARBA" id="ARBA00023118"/>
    </source>
</evidence>
<feature type="domain" description="Pycsar effector protein" evidence="9">
    <location>
        <begin position="9"/>
        <end position="161"/>
    </location>
</feature>
<dbReference type="EMBL" id="BAABDT010000006">
    <property type="protein sequence ID" value="GAA3748941.1"/>
    <property type="molecule type" value="Genomic_DNA"/>
</dbReference>
<dbReference type="InterPro" id="IPR043760">
    <property type="entry name" value="PycTM_dom"/>
</dbReference>
<dbReference type="Proteomes" id="UP001501367">
    <property type="component" value="Unassembled WGS sequence"/>
</dbReference>
<evidence type="ECO:0000256" key="7">
    <source>
        <dbReference type="ARBA" id="ARBA00023136"/>
    </source>
</evidence>
<accession>A0ABP7FUV7</accession>
<evidence type="ECO:0000259" key="9">
    <source>
        <dbReference type="Pfam" id="PF18967"/>
    </source>
</evidence>
<feature type="transmembrane region" description="Helical" evidence="8">
    <location>
        <begin position="58"/>
        <end position="82"/>
    </location>
</feature>
<keyword evidence="6" id="KW-0051">Antiviral defense</keyword>
<dbReference type="RefSeq" id="WP_345159840.1">
    <property type="nucleotide sequence ID" value="NZ_BAABDT010000006.1"/>
</dbReference>
<evidence type="ECO:0000313" key="10">
    <source>
        <dbReference type="EMBL" id="GAA3748941.1"/>
    </source>
</evidence>
<comment type="caution">
    <text evidence="10">The sequence shown here is derived from an EMBL/GenBank/DDBJ whole genome shotgun (WGS) entry which is preliminary data.</text>
</comment>
<proteinExistence type="predicted"/>
<keyword evidence="7 8" id="KW-0472">Membrane</keyword>
<dbReference type="Pfam" id="PF18967">
    <property type="entry name" value="PycTM"/>
    <property type="match status" value="1"/>
</dbReference>
<keyword evidence="5 8" id="KW-1133">Transmembrane helix</keyword>
<evidence type="ECO:0000256" key="8">
    <source>
        <dbReference type="SAM" id="Phobius"/>
    </source>
</evidence>
<evidence type="ECO:0000313" key="11">
    <source>
        <dbReference type="Proteomes" id="UP001501367"/>
    </source>
</evidence>
<keyword evidence="2" id="KW-1003">Cell membrane</keyword>
<evidence type="ECO:0000256" key="5">
    <source>
        <dbReference type="ARBA" id="ARBA00022989"/>
    </source>
</evidence>
<sequence>MNTSEKERLNFNVSRFDHYYDTINNKIAVYIAINTFLLGGVLGAYLTIKGKIVNFECVFEFLVVLFTFIGLITIAVLIYSSVPFLNYKSSSLYYFLTISQNSLEEYKKKSKKRNEKDDLKDLREQVYFLSKGLNKKFTILKWTGYSMLFQIVVLIFVTIIIFNNNI</sequence>
<keyword evidence="11" id="KW-1185">Reference proteome</keyword>
<name>A0ABP7FUV7_9FLAO</name>
<comment type="subcellular location">
    <subcellularLocation>
        <location evidence="1">Cell membrane</location>
    </subcellularLocation>
</comment>
<gene>
    <name evidence="10" type="ORF">GCM10022422_36930</name>
</gene>
<evidence type="ECO:0000256" key="1">
    <source>
        <dbReference type="ARBA" id="ARBA00004236"/>
    </source>
</evidence>
<feature type="transmembrane region" description="Helical" evidence="8">
    <location>
        <begin position="27"/>
        <end position="46"/>
    </location>
</feature>
<evidence type="ECO:0000256" key="3">
    <source>
        <dbReference type="ARBA" id="ARBA00022692"/>
    </source>
</evidence>
<keyword evidence="3 8" id="KW-0812">Transmembrane</keyword>
<evidence type="ECO:0000256" key="2">
    <source>
        <dbReference type="ARBA" id="ARBA00022475"/>
    </source>
</evidence>
<organism evidence="10 11">
    <name type="scientific">Flavobacterium ginsengisoli</name>
    <dbReference type="NCBI Taxonomy" id="871694"/>
    <lineage>
        <taxon>Bacteria</taxon>
        <taxon>Pseudomonadati</taxon>
        <taxon>Bacteroidota</taxon>
        <taxon>Flavobacteriia</taxon>
        <taxon>Flavobacteriales</taxon>
        <taxon>Flavobacteriaceae</taxon>
        <taxon>Flavobacterium</taxon>
    </lineage>
</organism>
<reference evidence="11" key="1">
    <citation type="journal article" date="2019" name="Int. J. Syst. Evol. Microbiol.">
        <title>The Global Catalogue of Microorganisms (GCM) 10K type strain sequencing project: providing services to taxonomists for standard genome sequencing and annotation.</title>
        <authorList>
            <consortium name="The Broad Institute Genomics Platform"/>
            <consortium name="The Broad Institute Genome Sequencing Center for Infectious Disease"/>
            <person name="Wu L."/>
            <person name="Ma J."/>
        </authorList>
    </citation>
    <scope>NUCLEOTIDE SEQUENCE [LARGE SCALE GENOMIC DNA]</scope>
    <source>
        <strain evidence="11">JCM 17336</strain>
    </source>
</reference>
<keyword evidence="4" id="KW-0547">Nucleotide-binding</keyword>
<feature type="transmembrane region" description="Helical" evidence="8">
    <location>
        <begin position="142"/>
        <end position="162"/>
    </location>
</feature>
<protein>
    <recommendedName>
        <fullName evidence="9">Pycsar effector protein domain-containing protein</fullName>
    </recommendedName>
</protein>